<feature type="transmembrane region" description="Helical" evidence="1">
    <location>
        <begin position="7"/>
        <end position="24"/>
    </location>
</feature>
<feature type="domain" description="Phosphatidic acid phosphatase type 2/haloperoxidase" evidence="2">
    <location>
        <begin position="87"/>
        <end position="199"/>
    </location>
</feature>
<evidence type="ECO:0000259" key="2">
    <source>
        <dbReference type="SMART" id="SM00014"/>
    </source>
</evidence>
<keyword evidence="1" id="KW-1133">Transmembrane helix</keyword>
<feature type="transmembrane region" description="Helical" evidence="1">
    <location>
        <begin position="124"/>
        <end position="144"/>
    </location>
</feature>
<dbReference type="RefSeq" id="WP_155670561.1">
    <property type="nucleotide sequence ID" value="NZ_WOCA01000017.1"/>
</dbReference>
<evidence type="ECO:0000313" key="4">
    <source>
        <dbReference type="Proteomes" id="UP000469125"/>
    </source>
</evidence>
<dbReference type="InterPro" id="IPR000326">
    <property type="entry name" value="PAP2/HPO"/>
</dbReference>
<dbReference type="InterPro" id="IPR036938">
    <property type="entry name" value="PAP2/HPO_sf"/>
</dbReference>
<keyword evidence="1" id="KW-0472">Membrane</keyword>
<proteinExistence type="predicted"/>
<feature type="transmembrane region" description="Helical" evidence="1">
    <location>
        <begin position="65"/>
        <end position="81"/>
    </location>
</feature>
<accession>A0A6N8FKB3</accession>
<dbReference type="EMBL" id="WOCA01000017">
    <property type="protein sequence ID" value="MUK90090.1"/>
    <property type="molecule type" value="Genomic_DNA"/>
</dbReference>
<feature type="transmembrane region" description="Helical" evidence="1">
    <location>
        <begin position="88"/>
        <end position="104"/>
    </location>
</feature>
<comment type="caution">
    <text evidence="3">The sequence shown here is derived from an EMBL/GenBank/DDBJ whole genome shotgun (WGS) entry which is preliminary data.</text>
</comment>
<evidence type="ECO:0000256" key="1">
    <source>
        <dbReference type="SAM" id="Phobius"/>
    </source>
</evidence>
<organism evidence="3 4">
    <name type="scientific">Ornithinibacillus caprae</name>
    <dbReference type="NCBI Taxonomy" id="2678566"/>
    <lineage>
        <taxon>Bacteria</taxon>
        <taxon>Bacillati</taxon>
        <taxon>Bacillota</taxon>
        <taxon>Bacilli</taxon>
        <taxon>Bacillales</taxon>
        <taxon>Bacillaceae</taxon>
        <taxon>Ornithinibacillus</taxon>
    </lineage>
</organism>
<feature type="transmembrane region" description="Helical" evidence="1">
    <location>
        <begin position="182"/>
        <end position="202"/>
    </location>
</feature>
<keyword evidence="1" id="KW-0812">Transmembrane</keyword>
<reference evidence="3 4" key="1">
    <citation type="submission" date="2019-11" db="EMBL/GenBank/DDBJ databases">
        <authorList>
            <person name="Li X."/>
        </authorList>
    </citation>
    <scope>NUCLEOTIDE SEQUENCE [LARGE SCALE GENOMIC DNA]</scope>
    <source>
        <strain evidence="3 4">L9</strain>
    </source>
</reference>
<evidence type="ECO:0000313" key="3">
    <source>
        <dbReference type="EMBL" id="MUK90090.1"/>
    </source>
</evidence>
<dbReference type="SMART" id="SM00014">
    <property type="entry name" value="acidPPc"/>
    <property type="match status" value="1"/>
</dbReference>
<dbReference type="Proteomes" id="UP000469125">
    <property type="component" value="Unassembled WGS sequence"/>
</dbReference>
<feature type="transmembrane region" description="Helical" evidence="1">
    <location>
        <begin position="156"/>
        <end position="176"/>
    </location>
</feature>
<dbReference type="CDD" id="cd03392">
    <property type="entry name" value="PAP2_like_2"/>
    <property type="match status" value="1"/>
</dbReference>
<dbReference type="Pfam" id="PF01569">
    <property type="entry name" value="PAP2"/>
    <property type="match status" value="1"/>
</dbReference>
<protein>
    <submittedName>
        <fullName evidence="3">Phosphatase PAP2 family protein</fullName>
    </submittedName>
</protein>
<name>A0A6N8FKB3_9BACI</name>
<dbReference type="AlphaFoldDB" id="A0A6N8FKB3"/>
<sequence>MKKRHYILLFLFIMVATTIGAWILKITRGELPYVDQWTRGPVEAFPDTFIYTFFRAVTNLGSESFMYPFTIIVGIGLWILFKHWLPALIFAGGTLVSHLLNKLVKTLVNRDRPSILVEANAEGYSFPSGHAMITLVCYGLLAYFITTRMKNKKSIIIVQAAFAVLIFLIGISRYFINVHYLTDIMAGFFMGFFCLIGFIFLYETIQKRKDQSRG</sequence>
<dbReference type="SUPFAM" id="SSF48317">
    <property type="entry name" value="Acid phosphatase/Vanadium-dependent haloperoxidase"/>
    <property type="match status" value="1"/>
</dbReference>
<dbReference type="Gene3D" id="1.20.144.10">
    <property type="entry name" value="Phosphatidic acid phosphatase type 2/haloperoxidase"/>
    <property type="match status" value="2"/>
</dbReference>
<dbReference type="PANTHER" id="PTHR14969:SF13">
    <property type="entry name" value="AT30094P"/>
    <property type="match status" value="1"/>
</dbReference>
<keyword evidence="4" id="KW-1185">Reference proteome</keyword>
<dbReference type="PANTHER" id="PTHR14969">
    <property type="entry name" value="SPHINGOSINE-1-PHOSPHATE PHOSPHOHYDROLASE"/>
    <property type="match status" value="1"/>
</dbReference>
<gene>
    <name evidence="3" type="ORF">GMD78_17090</name>
</gene>